<protein>
    <submittedName>
        <fullName evidence="2">Uncharacterized protein</fullName>
    </submittedName>
</protein>
<proteinExistence type="predicted"/>
<sequence length="239" mass="26911">MPVGLQSKMSSHRLTSDYSAGDASKCTRPVSCTATPGTSAAWMKAARKHWNQAMLRLEALLWNWLLVDEDTILALRKSFTMLDFHMKSFIGSTAGSMAKRYCSEAECLRRTMESFSFPTQRAPDHKADMYIVAALRHLFVNRRVPNESMRLGLRFAAHIVRTASSEEELIEWSRFFHSNATYDDNAEQFERAIADLQSKICIEEAGVSAQHRRRSSSSSSKRTLVSSPAGSLVKSCFED</sequence>
<evidence type="ECO:0000256" key="1">
    <source>
        <dbReference type="SAM" id="MobiDB-lite"/>
    </source>
</evidence>
<dbReference type="EMBL" id="JASNQZ010000013">
    <property type="protein sequence ID" value="KAL0948653.1"/>
    <property type="molecule type" value="Genomic_DNA"/>
</dbReference>
<keyword evidence="3" id="KW-1185">Reference proteome</keyword>
<name>A0ABR3IZI9_9AGAR</name>
<feature type="region of interest" description="Disordered" evidence="1">
    <location>
        <begin position="1"/>
        <end position="25"/>
    </location>
</feature>
<organism evidence="2 3">
    <name type="scientific">Hohenbuehelia grisea</name>
    <dbReference type="NCBI Taxonomy" id="104357"/>
    <lineage>
        <taxon>Eukaryota</taxon>
        <taxon>Fungi</taxon>
        <taxon>Dikarya</taxon>
        <taxon>Basidiomycota</taxon>
        <taxon>Agaricomycotina</taxon>
        <taxon>Agaricomycetes</taxon>
        <taxon>Agaricomycetidae</taxon>
        <taxon>Agaricales</taxon>
        <taxon>Pleurotineae</taxon>
        <taxon>Pleurotaceae</taxon>
        <taxon>Hohenbuehelia</taxon>
    </lineage>
</organism>
<comment type="caution">
    <text evidence="2">The sequence shown here is derived from an EMBL/GenBank/DDBJ whole genome shotgun (WGS) entry which is preliminary data.</text>
</comment>
<evidence type="ECO:0000313" key="2">
    <source>
        <dbReference type="EMBL" id="KAL0948653.1"/>
    </source>
</evidence>
<reference evidence="3" key="1">
    <citation type="submission" date="2024-06" db="EMBL/GenBank/DDBJ databases">
        <title>Multi-omics analyses provide insights into the biosynthesis of the anticancer antibiotic pleurotin in Hohenbuehelia grisea.</title>
        <authorList>
            <person name="Weaver J.A."/>
            <person name="Alberti F."/>
        </authorList>
    </citation>
    <scope>NUCLEOTIDE SEQUENCE [LARGE SCALE GENOMIC DNA]</scope>
    <source>
        <strain evidence="3">T-177</strain>
    </source>
</reference>
<gene>
    <name evidence="2" type="ORF">HGRIS_010457</name>
</gene>
<dbReference type="Proteomes" id="UP001556367">
    <property type="component" value="Unassembled WGS sequence"/>
</dbReference>
<accession>A0ABR3IZI9</accession>
<evidence type="ECO:0000313" key="3">
    <source>
        <dbReference type="Proteomes" id="UP001556367"/>
    </source>
</evidence>
<feature type="compositionally biased region" description="Polar residues" evidence="1">
    <location>
        <begin position="7"/>
        <end position="18"/>
    </location>
</feature>